<dbReference type="PIRSF" id="PIRSF001235">
    <property type="entry name" value="Amidase_carbamoylase"/>
    <property type="match status" value="1"/>
</dbReference>
<keyword evidence="5" id="KW-0378">Hydrolase</keyword>
<sequence>MALGRVLLSLVLWLGLYNADALSLDLEGLKDQAVAQITGPKLMDIFDHLATYSSTTRPGITRLVFTHHDMEAREYIKGLMKEAGLTIREDVMGNTFGRWEGSDPKAGTVMSGSHSDTVKMGGPYDGALGAIGAIAALKFLRDVGFKPVKSMEAIMFTTEEASRYSVPCLGSQGMTGFLDPTVLDEYKDDNGSTFREAANAVGFTAATAKEYAEKALLKDPENIAAFVELHIEQGPHLEAEKKDIGIVEAIMAPALLRVEFTGRGGHGGGMPMSHRNDPALAASELALLNEKITLATGADESVSTFGLWNITPNFYNAVPRSVRVDIDIRDSDKERRDGIITQTLEGAEKIAKHRKCGYTGGVQWQYPIATSNKKILDAIQQSADALGASTKRMVSRPYHDAAFMAQIAPAAMIFVPSKDGLSHHPNEHTAPDDLARGVQTLALTLAQLAGSGGTSDKSEL</sequence>
<evidence type="ECO:0000256" key="5">
    <source>
        <dbReference type="ARBA" id="ARBA00022801"/>
    </source>
</evidence>
<comment type="subunit">
    <text evidence="2">Homodimer.</text>
</comment>
<dbReference type="InterPro" id="IPR002933">
    <property type="entry name" value="Peptidase_M20"/>
</dbReference>
<dbReference type="InterPro" id="IPR036264">
    <property type="entry name" value="Bact_exopeptidase_dim_dom"/>
</dbReference>
<comment type="caution">
    <text evidence="8">The sequence shown here is derived from an EMBL/GenBank/DDBJ whole genome shotgun (WGS) entry which is preliminary data.</text>
</comment>
<dbReference type="Proteomes" id="UP001497392">
    <property type="component" value="Unassembled WGS sequence"/>
</dbReference>
<evidence type="ECO:0000256" key="1">
    <source>
        <dbReference type="ARBA" id="ARBA00001936"/>
    </source>
</evidence>
<evidence type="ECO:0000256" key="7">
    <source>
        <dbReference type="SAM" id="SignalP"/>
    </source>
</evidence>
<evidence type="ECO:0000256" key="4">
    <source>
        <dbReference type="ARBA" id="ARBA00022723"/>
    </source>
</evidence>
<feature type="signal peptide" evidence="7">
    <location>
        <begin position="1"/>
        <end position="21"/>
    </location>
</feature>
<comment type="cofactor">
    <cofactor evidence="1">
        <name>Mn(2+)</name>
        <dbReference type="ChEBI" id="CHEBI:29035"/>
    </cofactor>
</comment>
<dbReference type="PANTHER" id="PTHR32494:SF19">
    <property type="entry name" value="ALLANTOATE DEIMINASE-RELATED"/>
    <property type="match status" value="1"/>
</dbReference>
<evidence type="ECO:0000256" key="2">
    <source>
        <dbReference type="ARBA" id="ARBA00011738"/>
    </source>
</evidence>
<keyword evidence="7" id="KW-0732">Signal</keyword>
<dbReference type="NCBIfam" id="TIGR01879">
    <property type="entry name" value="hydantase"/>
    <property type="match status" value="1"/>
</dbReference>
<dbReference type="SUPFAM" id="SSF53187">
    <property type="entry name" value="Zn-dependent exopeptidases"/>
    <property type="match status" value="1"/>
</dbReference>
<protein>
    <submittedName>
        <fullName evidence="8">G1189 protein</fullName>
    </submittedName>
</protein>
<dbReference type="InterPro" id="IPR010158">
    <property type="entry name" value="Amidase_Cbmase"/>
</dbReference>
<feature type="chain" id="PRO_5045116234" evidence="7">
    <location>
        <begin position="22"/>
        <end position="460"/>
    </location>
</feature>
<proteinExistence type="predicted"/>
<evidence type="ECO:0000313" key="8">
    <source>
        <dbReference type="EMBL" id="CAL5219369.1"/>
    </source>
</evidence>
<keyword evidence="4" id="KW-0479">Metal-binding</keyword>
<evidence type="ECO:0000313" key="9">
    <source>
        <dbReference type="Proteomes" id="UP001497392"/>
    </source>
</evidence>
<dbReference type="EMBL" id="CAXHTA020000002">
    <property type="protein sequence ID" value="CAL5219369.1"/>
    <property type="molecule type" value="Genomic_DNA"/>
</dbReference>
<keyword evidence="9" id="KW-1185">Reference proteome</keyword>
<evidence type="ECO:0000256" key="6">
    <source>
        <dbReference type="ARBA" id="ARBA00023211"/>
    </source>
</evidence>
<keyword evidence="6" id="KW-0464">Manganese</keyword>
<evidence type="ECO:0000256" key="3">
    <source>
        <dbReference type="ARBA" id="ARBA00022631"/>
    </source>
</evidence>
<dbReference type="SUPFAM" id="SSF55031">
    <property type="entry name" value="Bacterial exopeptidase dimerisation domain"/>
    <property type="match status" value="1"/>
</dbReference>
<name>A0ABP1FHF4_9CHLO</name>
<dbReference type="Pfam" id="PF01546">
    <property type="entry name" value="Peptidase_M20"/>
    <property type="match status" value="1"/>
</dbReference>
<reference evidence="8 9" key="1">
    <citation type="submission" date="2024-06" db="EMBL/GenBank/DDBJ databases">
        <authorList>
            <person name="Kraege A."/>
            <person name="Thomma B."/>
        </authorList>
    </citation>
    <scope>NUCLEOTIDE SEQUENCE [LARGE SCALE GENOMIC DNA]</scope>
</reference>
<keyword evidence="3" id="KW-0659">Purine metabolism</keyword>
<dbReference type="PANTHER" id="PTHR32494">
    <property type="entry name" value="ALLANTOATE DEIMINASE-RELATED"/>
    <property type="match status" value="1"/>
</dbReference>
<dbReference type="Gene3D" id="3.30.70.360">
    <property type="match status" value="1"/>
</dbReference>
<dbReference type="CDD" id="cd03884">
    <property type="entry name" value="M20_bAS"/>
    <property type="match status" value="1"/>
</dbReference>
<dbReference type="Gene3D" id="3.40.630.10">
    <property type="entry name" value="Zn peptidases"/>
    <property type="match status" value="1"/>
</dbReference>
<accession>A0ABP1FHF4</accession>
<gene>
    <name evidence="8" type="primary">g1189</name>
    <name evidence="8" type="ORF">VP750_LOCUS1028</name>
</gene>
<organism evidence="8 9">
    <name type="scientific">Coccomyxa viridis</name>
    <dbReference type="NCBI Taxonomy" id="1274662"/>
    <lineage>
        <taxon>Eukaryota</taxon>
        <taxon>Viridiplantae</taxon>
        <taxon>Chlorophyta</taxon>
        <taxon>core chlorophytes</taxon>
        <taxon>Trebouxiophyceae</taxon>
        <taxon>Trebouxiophyceae incertae sedis</taxon>
        <taxon>Coccomyxaceae</taxon>
        <taxon>Coccomyxa</taxon>
    </lineage>
</organism>